<keyword evidence="5 7" id="KW-0472">Membrane</keyword>
<feature type="compositionally biased region" description="Low complexity" evidence="6">
    <location>
        <begin position="55"/>
        <end position="71"/>
    </location>
</feature>
<evidence type="ECO:0000256" key="6">
    <source>
        <dbReference type="SAM" id="MobiDB-lite"/>
    </source>
</evidence>
<accession>A0ABV3HTZ8</accession>
<evidence type="ECO:0000256" key="1">
    <source>
        <dbReference type="ARBA" id="ARBA00004651"/>
    </source>
</evidence>
<feature type="transmembrane region" description="Helical" evidence="7">
    <location>
        <begin position="424"/>
        <end position="450"/>
    </location>
</feature>
<reference evidence="10 11" key="1">
    <citation type="submission" date="2024-06" db="EMBL/GenBank/DDBJ databases">
        <title>The Natural Products Discovery Center: Release of the First 8490 Sequenced Strains for Exploring Actinobacteria Biosynthetic Diversity.</title>
        <authorList>
            <person name="Kalkreuter E."/>
            <person name="Kautsar S.A."/>
            <person name="Yang D."/>
            <person name="Bader C.D."/>
            <person name="Teijaro C.N."/>
            <person name="Fluegel L."/>
            <person name="Davis C.M."/>
            <person name="Simpson J.R."/>
            <person name="Lauterbach L."/>
            <person name="Steele A.D."/>
            <person name="Gui C."/>
            <person name="Meng S."/>
            <person name="Li G."/>
            <person name="Viehrig K."/>
            <person name="Ye F."/>
            <person name="Su P."/>
            <person name="Kiefer A.F."/>
            <person name="Nichols A."/>
            <person name="Cepeda A.J."/>
            <person name="Yan W."/>
            <person name="Fan B."/>
            <person name="Jiang Y."/>
            <person name="Adhikari A."/>
            <person name="Zheng C.-J."/>
            <person name="Schuster L."/>
            <person name="Cowan T.M."/>
            <person name="Smanski M.J."/>
            <person name="Chevrette M.G."/>
            <person name="De Carvalho L.P.S."/>
            <person name="Shen B."/>
        </authorList>
    </citation>
    <scope>NUCLEOTIDE SEQUENCE [LARGE SCALE GENOMIC DNA]</scope>
    <source>
        <strain evidence="10 11">NPDC049344</strain>
    </source>
</reference>
<dbReference type="RefSeq" id="WP_364593388.1">
    <property type="nucleotide sequence ID" value="NZ_JBFAQK010000017.1"/>
</dbReference>
<dbReference type="Proteomes" id="UP001552521">
    <property type="component" value="Unassembled WGS sequence"/>
</dbReference>
<dbReference type="PANTHER" id="PTHR36115">
    <property type="entry name" value="PROLINE-RICH ANTIGEN HOMOLOG-RELATED"/>
    <property type="match status" value="1"/>
</dbReference>
<feature type="domain" description="RDD" evidence="8">
    <location>
        <begin position="374"/>
        <end position="523"/>
    </location>
</feature>
<sequence>MSAPTPATGDGSPTPGYYPDPSIPGYVRYWNGAAWVPGTSRPAPKSGEAMPGPPGSAAASGPAVPAAPAPSTEETGPVFLDEEPSDEPARPEPATAWQADTSRQAGFGGDLDNRVSWGGDPRTPDRPAAADAPSDPRRPARASEPSADPTGGRLPGMRSAAPQAGPAADEVPGGVRPLGPSATGEPPADGTVAIRALRPGGAAGSADPARPAADETPVRRTPGPQQPAENTVTIRAQRPGQADGTMTMRAVGRPAEADPTRQDPTRQDPSRPTPQSAATAPPPAQPRPQTPAQPQPQPGPQPQAPAQPQPQGPVQSQPPVTSSAGGGAASWPQQVHQLAQTSASAEGEPVLPWKPPVNDPFLAAAQAQAAARPAGLGRRLAARLIDTVLLGALVGAVAVPVAAQARAHIDEKIEAAKLSGKTVTVWLLDGTTAGHLGIVLGALLVLGVLYESLPTAKWGRTLGKKLCGLQVLDIETHEPPTFGAALRRWLLYSVLGVLVVGVLNVLWCLFDRPWRQCWHDKTAHTFVTG</sequence>
<dbReference type="Pfam" id="PF10708">
    <property type="entry name" value="DUF2510"/>
    <property type="match status" value="1"/>
</dbReference>
<feature type="region of interest" description="Disordered" evidence="6">
    <location>
        <begin position="1"/>
        <end position="352"/>
    </location>
</feature>
<feature type="transmembrane region" description="Helical" evidence="7">
    <location>
        <begin position="489"/>
        <end position="510"/>
    </location>
</feature>
<evidence type="ECO:0000259" key="9">
    <source>
        <dbReference type="Pfam" id="PF10708"/>
    </source>
</evidence>
<dbReference type="PANTHER" id="PTHR36115:SF4">
    <property type="entry name" value="MEMBRANE PROTEIN"/>
    <property type="match status" value="1"/>
</dbReference>
<evidence type="ECO:0000259" key="8">
    <source>
        <dbReference type="Pfam" id="PF06271"/>
    </source>
</evidence>
<feature type="compositionally biased region" description="Low complexity" evidence="6">
    <location>
        <begin position="312"/>
        <end position="323"/>
    </location>
</feature>
<dbReference type="InterPro" id="IPR051791">
    <property type="entry name" value="Pra-immunoreactive"/>
</dbReference>
<feature type="compositionally biased region" description="Basic and acidic residues" evidence="6">
    <location>
        <begin position="255"/>
        <end position="269"/>
    </location>
</feature>
<evidence type="ECO:0000256" key="2">
    <source>
        <dbReference type="ARBA" id="ARBA00022475"/>
    </source>
</evidence>
<dbReference type="EMBL" id="JBFAQK010000017">
    <property type="protein sequence ID" value="MEV4682059.1"/>
    <property type="molecule type" value="Genomic_DNA"/>
</dbReference>
<keyword evidence="3 7" id="KW-0812">Transmembrane</keyword>
<feature type="compositionally biased region" description="Pro residues" evidence="6">
    <location>
        <begin position="280"/>
        <end position="311"/>
    </location>
</feature>
<feature type="transmembrane region" description="Helical" evidence="7">
    <location>
        <begin position="380"/>
        <end position="403"/>
    </location>
</feature>
<feature type="domain" description="DUF2510" evidence="9">
    <location>
        <begin position="15"/>
        <end position="45"/>
    </location>
</feature>
<evidence type="ECO:0000313" key="11">
    <source>
        <dbReference type="Proteomes" id="UP001552521"/>
    </source>
</evidence>
<gene>
    <name evidence="10" type="ORF">AB0K36_14915</name>
</gene>
<keyword evidence="11" id="KW-1185">Reference proteome</keyword>
<evidence type="ECO:0000256" key="3">
    <source>
        <dbReference type="ARBA" id="ARBA00022692"/>
    </source>
</evidence>
<comment type="caution">
    <text evidence="10">The sequence shown here is derived from an EMBL/GenBank/DDBJ whole genome shotgun (WGS) entry which is preliminary data.</text>
</comment>
<feature type="compositionally biased region" description="Low complexity" evidence="6">
    <location>
        <begin position="198"/>
        <end position="211"/>
    </location>
</feature>
<protein>
    <submittedName>
        <fullName evidence="10">RDD family protein</fullName>
    </submittedName>
</protein>
<organism evidence="10 11">
    <name type="scientific">Streptomyces kurssanovii</name>
    <dbReference type="NCBI Taxonomy" id="67312"/>
    <lineage>
        <taxon>Bacteria</taxon>
        <taxon>Bacillati</taxon>
        <taxon>Actinomycetota</taxon>
        <taxon>Actinomycetes</taxon>
        <taxon>Kitasatosporales</taxon>
        <taxon>Streptomycetaceae</taxon>
        <taxon>Streptomyces</taxon>
    </lineage>
</organism>
<evidence type="ECO:0000313" key="10">
    <source>
        <dbReference type="EMBL" id="MEV4682059.1"/>
    </source>
</evidence>
<dbReference type="InterPro" id="IPR010432">
    <property type="entry name" value="RDD"/>
</dbReference>
<evidence type="ECO:0000256" key="5">
    <source>
        <dbReference type="ARBA" id="ARBA00023136"/>
    </source>
</evidence>
<feature type="compositionally biased region" description="Polar residues" evidence="6">
    <location>
        <begin position="331"/>
        <end position="344"/>
    </location>
</feature>
<dbReference type="Pfam" id="PF06271">
    <property type="entry name" value="RDD"/>
    <property type="match status" value="1"/>
</dbReference>
<name>A0ABV3HTZ8_9ACTN</name>
<dbReference type="InterPro" id="IPR018929">
    <property type="entry name" value="DUF2510"/>
</dbReference>
<comment type="subcellular location">
    <subcellularLocation>
        <location evidence="1">Cell membrane</location>
        <topology evidence="1">Multi-pass membrane protein</topology>
    </subcellularLocation>
</comment>
<evidence type="ECO:0000256" key="4">
    <source>
        <dbReference type="ARBA" id="ARBA00022989"/>
    </source>
</evidence>
<evidence type="ECO:0000256" key="7">
    <source>
        <dbReference type="SAM" id="Phobius"/>
    </source>
</evidence>
<keyword evidence="4 7" id="KW-1133">Transmembrane helix</keyword>
<keyword evidence="2" id="KW-1003">Cell membrane</keyword>
<proteinExistence type="predicted"/>